<dbReference type="AlphaFoldDB" id="A0A9K3PSB9"/>
<keyword evidence="4" id="KW-1185">Reference proteome</keyword>
<protein>
    <submittedName>
        <fullName evidence="3">Uncharacterized protein</fullName>
    </submittedName>
</protein>
<accession>A0A9K3PSB9</accession>
<proteinExistence type="predicted"/>
<reference evidence="3" key="1">
    <citation type="journal article" date="2021" name="Sci. Rep.">
        <title>Diploid genomic architecture of Nitzschia inconspicua, an elite biomass production diatom.</title>
        <authorList>
            <person name="Oliver A."/>
            <person name="Podell S."/>
            <person name="Pinowska A."/>
            <person name="Traller J.C."/>
            <person name="Smith S.R."/>
            <person name="McClure R."/>
            <person name="Beliaev A."/>
            <person name="Bohutskyi P."/>
            <person name="Hill E.A."/>
            <person name="Rabines A."/>
            <person name="Zheng H."/>
            <person name="Allen L.Z."/>
            <person name="Kuo A."/>
            <person name="Grigoriev I.V."/>
            <person name="Allen A.E."/>
            <person name="Hazlebeck D."/>
            <person name="Allen E.E."/>
        </authorList>
    </citation>
    <scope>NUCLEOTIDE SEQUENCE</scope>
    <source>
        <strain evidence="3">Hildebrandi</strain>
    </source>
</reference>
<name>A0A9K3PSB9_9STRA</name>
<gene>
    <name evidence="3" type="ORF">IV203_014647</name>
    <name evidence="2" type="ORF">IV203_018980</name>
</gene>
<evidence type="ECO:0000256" key="1">
    <source>
        <dbReference type="SAM" id="MobiDB-lite"/>
    </source>
</evidence>
<evidence type="ECO:0000313" key="4">
    <source>
        <dbReference type="Proteomes" id="UP000693970"/>
    </source>
</evidence>
<sequence>MVGGPLFTLRLWGLFCPCIQKDEDKSARQSLMQLNELGGRVDWHTSPKRNVGAVATGFVQSLFGGRSSSTTSISQSHTDEKPPTPAQLRLVDATKDSINWGEPYPELQLIPLPQTSQQQPQPDDAVAGGPVSPLGGLMKQNAMSYQLDIPLHHIVKIESIEPTMLVIITKDVHSTNENAPTEKEAARISFPSSDTRDAVSLDLKVLVEWNKQRQPEIEEDMPATGIRQRAQKAAHFAKREIEMREKKREREKRKSQHMQGGAGLKYTAMAMANQSK</sequence>
<dbReference type="Proteomes" id="UP000693970">
    <property type="component" value="Unassembled WGS sequence"/>
</dbReference>
<evidence type="ECO:0000313" key="3">
    <source>
        <dbReference type="EMBL" id="KAG7358060.1"/>
    </source>
</evidence>
<dbReference type="EMBL" id="JAGRRH010000081">
    <property type="protein sequence ID" value="KAG7337534.1"/>
    <property type="molecule type" value="Genomic_DNA"/>
</dbReference>
<comment type="caution">
    <text evidence="3">The sequence shown here is derived from an EMBL/GenBank/DDBJ whole genome shotgun (WGS) entry which is preliminary data.</text>
</comment>
<dbReference type="OrthoDB" id="42805at2759"/>
<reference evidence="3" key="2">
    <citation type="submission" date="2021-04" db="EMBL/GenBank/DDBJ databases">
        <authorList>
            <person name="Podell S."/>
        </authorList>
    </citation>
    <scope>NUCLEOTIDE SEQUENCE</scope>
    <source>
        <strain evidence="3">Hildebrandi</strain>
    </source>
</reference>
<organism evidence="3 4">
    <name type="scientific">Nitzschia inconspicua</name>
    <dbReference type="NCBI Taxonomy" id="303405"/>
    <lineage>
        <taxon>Eukaryota</taxon>
        <taxon>Sar</taxon>
        <taxon>Stramenopiles</taxon>
        <taxon>Ochrophyta</taxon>
        <taxon>Bacillariophyta</taxon>
        <taxon>Bacillariophyceae</taxon>
        <taxon>Bacillariophycidae</taxon>
        <taxon>Bacillariales</taxon>
        <taxon>Bacillariaceae</taxon>
        <taxon>Nitzschia</taxon>
    </lineage>
</organism>
<dbReference type="EMBL" id="JAGRRH010000014">
    <property type="protein sequence ID" value="KAG7358060.1"/>
    <property type="molecule type" value="Genomic_DNA"/>
</dbReference>
<feature type="region of interest" description="Disordered" evidence="1">
    <location>
        <begin position="244"/>
        <end position="276"/>
    </location>
</feature>
<evidence type="ECO:0000313" key="2">
    <source>
        <dbReference type="EMBL" id="KAG7337534.1"/>
    </source>
</evidence>